<name>A0A1M5MN19_9FIRM</name>
<evidence type="ECO:0000313" key="1">
    <source>
        <dbReference type="EMBL" id="SHG78173.1"/>
    </source>
</evidence>
<dbReference type="Gene3D" id="3.10.450.50">
    <property type="match status" value="1"/>
</dbReference>
<dbReference type="Proteomes" id="UP000242329">
    <property type="component" value="Unassembled WGS sequence"/>
</dbReference>
<evidence type="ECO:0000313" key="2">
    <source>
        <dbReference type="Proteomes" id="UP000242329"/>
    </source>
</evidence>
<dbReference type="EMBL" id="FQWY01000012">
    <property type="protein sequence ID" value="SHG78173.1"/>
    <property type="molecule type" value="Genomic_DNA"/>
</dbReference>
<dbReference type="Pfam" id="PF25948">
    <property type="entry name" value="DUF7986"/>
    <property type="match status" value="1"/>
</dbReference>
<dbReference type="InterPro" id="IPR004027">
    <property type="entry name" value="SEC_C_motif"/>
</dbReference>
<accession>A0A1M5MN19</accession>
<protein>
    <submittedName>
        <fullName evidence="1">SEC-C motif-containing protein</fullName>
    </submittedName>
</protein>
<organism evidence="1 2">
    <name type="scientific">Thermosyntropha lipolytica DSM 11003</name>
    <dbReference type="NCBI Taxonomy" id="1123382"/>
    <lineage>
        <taxon>Bacteria</taxon>
        <taxon>Bacillati</taxon>
        <taxon>Bacillota</taxon>
        <taxon>Clostridia</taxon>
        <taxon>Eubacteriales</taxon>
        <taxon>Syntrophomonadaceae</taxon>
        <taxon>Thermosyntropha</taxon>
    </lineage>
</organism>
<dbReference type="InterPro" id="IPR058292">
    <property type="entry name" value="DUF7986"/>
</dbReference>
<dbReference type="OrthoDB" id="2080677at2"/>
<dbReference type="Pfam" id="PF02810">
    <property type="entry name" value="SEC-C"/>
    <property type="match status" value="1"/>
</dbReference>
<dbReference type="RefSeq" id="WP_073090811.1">
    <property type="nucleotide sequence ID" value="NZ_FQWY01000012.1"/>
</dbReference>
<sequence>MAILKIGRNEPCPCGSGKKYKKCCGQLEELAEISSDPFIHYSQLILAAKAKLDSHYQSGLRKIRNEAKELFLRFTTSKTLPQQNESIFSDWLWFDKTDSKGNTLGYYYLKENGNFMETNLKSCLSALVMSYLSVYEIIKAEERTLTVKDIFLNREEKVLLKEPWEEEKNPGSYLLLGRILKLPQTSLFSGMVLLAKNEPETRDFIIKHMEYLQEVLREDISWLLKFKGEILYGIFDHALHKTWVNLHDMRYIPLNQGEKDIIIAKLQENPAYELLHSTLGINWFRPTCPNRGYIRIAVSDDYAVACADVLEDVYHLKETIKNIFPDKECQVLNSFFLTRPPSPETADIWFTIMKDYETERWLDMPYEQTEGKTPRQLLQEENGRQKVAQMLKEFASRATSEPQKELITYMQARIN</sequence>
<reference evidence="2" key="1">
    <citation type="submission" date="2016-11" db="EMBL/GenBank/DDBJ databases">
        <authorList>
            <person name="Varghese N."/>
            <person name="Submissions S."/>
        </authorList>
    </citation>
    <scope>NUCLEOTIDE SEQUENCE [LARGE SCALE GENOMIC DNA]</scope>
    <source>
        <strain evidence="2">DSM 11003</strain>
    </source>
</reference>
<keyword evidence="2" id="KW-1185">Reference proteome</keyword>
<dbReference type="STRING" id="1123382.SAMN02745221_00956"/>
<dbReference type="SUPFAM" id="SSF103642">
    <property type="entry name" value="Sec-C motif"/>
    <property type="match status" value="1"/>
</dbReference>
<gene>
    <name evidence="1" type="ORF">SAMN02745221_00956</name>
</gene>
<dbReference type="AlphaFoldDB" id="A0A1M5MN19"/>
<proteinExistence type="predicted"/>